<keyword evidence="1" id="KW-0547">Nucleotide-binding</keyword>
<protein>
    <submittedName>
        <fullName evidence="4">Helicase, RecD/TraA family</fullName>
        <ecNumber evidence="4">3.1.11.5</ecNumber>
    </submittedName>
</protein>
<gene>
    <name evidence="4" type="ORF">KM92DES2_11831</name>
</gene>
<dbReference type="HAMAP" id="MF_01488">
    <property type="entry name" value="RecD2"/>
    <property type="match status" value="1"/>
</dbReference>
<reference evidence="4" key="1">
    <citation type="submission" date="2016-04" db="EMBL/GenBank/DDBJ databases">
        <authorList>
            <person name="Evans L.H."/>
            <person name="Alamgir A."/>
            <person name="Owens N."/>
            <person name="Weber N.D."/>
            <person name="Virtaneva K."/>
            <person name="Barbian K."/>
            <person name="Babar A."/>
            <person name="Rosenke K."/>
        </authorList>
    </citation>
    <scope>NUCLEOTIDE SEQUENCE</scope>
    <source>
        <strain evidence="4">92-2</strain>
    </source>
</reference>
<evidence type="ECO:0000259" key="3">
    <source>
        <dbReference type="SMART" id="SM00382"/>
    </source>
</evidence>
<dbReference type="Pfam" id="PF23139">
    <property type="entry name" value="OB_YrrC"/>
    <property type="match status" value="1"/>
</dbReference>
<dbReference type="InterPro" id="IPR010994">
    <property type="entry name" value="RuvA_2-like"/>
</dbReference>
<proteinExistence type="inferred from homology"/>
<dbReference type="Gene3D" id="3.40.50.300">
    <property type="entry name" value="P-loop containing nucleotide triphosphate hydrolases"/>
    <property type="match status" value="2"/>
</dbReference>
<dbReference type="EMBL" id="FLUP01000001">
    <property type="protein sequence ID" value="SBW03721.1"/>
    <property type="molecule type" value="Genomic_DNA"/>
</dbReference>
<dbReference type="GO" id="GO:0017116">
    <property type="term" value="F:single-stranded DNA helicase activity"/>
    <property type="evidence" value="ECO:0007669"/>
    <property type="project" value="TreeGrafter"/>
</dbReference>
<dbReference type="Gene3D" id="1.10.10.2220">
    <property type="match status" value="1"/>
</dbReference>
<dbReference type="GO" id="GO:0009338">
    <property type="term" value="C:exodeoxyribonuclease V complex"/>
    <property type="evidence" value="ECO:0007669"/>
    <property type="project" value="TreeGrafter"/>
</dbReference>
<dbReference type="GO" id="GO:0006310">
    <property type="term" value="P:DNA recombination"/>
    <property type="evidence" value="ECO:0007669"/>
    <property type="project" value="InterPro"/>
</dbReference>
<dbReference type="InterPro" id="IPR041451">
    <property type="entry name" value="RecD2_SH13"/>
</dbReference>
<dbReference type="AlphaFoldDB" id="A0A212JW94"/>
<name>A0A212JW94_9BACT</name>
<dbReference type="InterPro" id="IPR027785">
    <property type="entry name" value="UvrD-like_helicase_C"/>
</dbReference>
<dbReference type="InterPro" id="IPR006345">
    <property type="entry name" value="RecD2"/>
</dbReference>
<sequence>MSNLPLLQDPDSVELTGTVERVVFHNEENGYTVLRLLPASVNSGSGNAGLTRPRDPVSCIGHMVNPQAGVQLKVSGRWVNNPRFGRQIEFQNADEMLPATSEGIRLYLASGLIKGVGEEMAGRIVEAFGTDTIRILDEEPERLLKVRGVGSKSLDRIRTSWAEHRGMRDLLLFLQPHGITPAYAVRIYRAYGAEALAIVRENPYRLAMDIHGIGFVTADAAASKLGFEHDNPLRVQAGTLYVLQKATDDGNVYLPQAELTEAVCAQIGVDEGLVEDALAALEADERIVREELDMPDAPGEIGVYMRRYHHCESKTAFYIQRLLRSPKSVRFEKPDALVDKIVGELNISLAAEQLEAVRTAARSKMMVLTGGPGTGKTTIINAIIKLFGEVRARILLAAPTGRAAKRMSETSGRESRTIHRLLEYSPKEDGFARNEDNPLACGLLVVDEASMMDTLLFYHLLKAVPLGATLVLVGDVHQLPSVGPGNVLADIIRSGVVPVVELTEIFRQSAESEIICNAHLINRGEIPSLESSKDRLSDFYFIHQNDAEKAAELIVDLVRNHIPRRFNLDPVDDIQVLTPMHKGAVGAGRMNACLQEALNPHGIEVRRGDRCFRLHDKVMQIRNNYDKDVFNGDMGRISFMDVRERTLSITFDERVVPYEFDELDEIAPAYAISIHKSQGSEYPAVVIPVMMQHYVLLQRNLIYTGVTRGKKLVILVGESRALHMAVKNNKTRKRFTRLAQRLAPVE</sequence>
<dbReference type="Gene3D" id="1.10.150.20">
    <property type="entry name" value="5' to 3' exonuclease, C-terminal subdomain"/>
    <property type="match status" value="1"/>
</dbReference>
<dbReference type="Pfam" id="PF13245">
    <property type="entry name" value="AAA_19"/>
    <property type="match status" value="1"/>
</dbReference>
<dbReference type="GO" id="GO:0003677">
    <property type="term" value="F:DNA binding"/>
    <property type="evidence" value="ECO:0007669"/>
    <property type="project" value="InterPro"/>
</dbReference>
<dbReference type="InterPro" id="IPR055446">
    <property type="entry name" value="RecD2_N_OB"/>
</dbReference>
<dbReference type="PANTHER" id="PTHR43788:SF6">
    <property type="entry name" value="DNA HELICASE B"/>
    <property type="match status" value="1"/>
</dbReference>
<dbReference type="GO" id="GO:0008854">
    <property type="term" value="F:exodeoxyribonuclease V activity"/>
    <property type="evidence" value="ECO:0007669"/>
    <property type="project" value="UniProtKB-EC"/>
</dbReference>
<dbReference type="EC" id="3.1.11.5" evidence="4"/>
<dbReference type="InterPro" id="IPR050534">
    <property type="entry name" value="Coronavir_polyprotein_1ab"/>
</dbReference>
<dbReference type="SMART" id="SM00382">
    <property type="entry name" value="AAA"/>
    <property type="match status" value="1"/>
</dbReference>
<dbReference type="GO" id="GO:0043139">
    <property type="term" value="F:5'-3' DNA helicase activity"/>
    <property type="evidence" value="ECO:0007669"/>
    <property type="project" value="InterPro"/>
</dbReference>
<dbReference type="InterPro" id="IPR027417">
    <property type="entry name" value="P-loop_NTPase"/>
</dbReference>
<evidence type="ECO:0000256" key="2">
    <source>
        <dbReference type="ARBA" id="ARBA00022840"/>
    </source>
</evidence>
<keyword evidence="2" id="KW-0067">ATP-binding</keyword>
<dbReference type="SUPFAM" id="SSF52540">
    <property type="entry name" value="P-loop containing nucleoside triphosphate hydrolases"/>
    <property type="match status" value="2"/>
</dbReference>
<dbReference type="Pfam" id="PF13538">
    <property type="entry name" value="UvrD_C_2"/>
    <property type="match status" value="1"/>
</dbReference>
<dbReference type="Pfam" id="PF14490">
    <property type="entry name" value="HHH_RecD2"/>
    <property type="match status" value="1"/>
</dbReference>
<dbReference type="Pfam" id="PF18335">
    <property type="entry name" value="SH3_13"/>
    <property type="match status" value="1"/>
</dbReference>
<dbReference type="PANTHER" id="PTHR43788">
    <property type="entry name" value="DNA2/NAM7 HELICASE FAMILY MEMBER"/>
    <property type="match status" value="1"/>
</dbReference>
<dbReference type="GO" id="GO:0005524">
    <property type="term" value="F:ATP binding"/>
    <property type="evidence" value="ECO:0007669"/>
    <property type="project" value="UniProtKB-KW"/>
</dbReference>
<dbReference type="NCBIfam" id="TIGR01448">
    <property type="entry name" value="recD_rel"/>
    <property type="match status" value="1"/>
</dbReference>
<dbReference type="InterPro" id="IPR003593">
    <property type="entry name" value="AAA+_ATPase"/>
</dbReference>
<dbReference type="CDD" id="cd18809">
    <property type="entry name" value="SF1_C_RecD"/>
    <property type="match status" value="1"/>
</dbReference>
<accession>A0A212JW94</accession>
<dbReference type="Gene3D" id="2.30.30.940">
    <property type="match status" value="1"/>
</dbReference>
<evidence type="ECO:0000313" key="4">
    <source>
        <dbReference type="EMBL" id="SBW03721.1"/>
    </source>
</evidence>
<dbReference type="RefSeq" id="WP_227118667.1">
    <property type="nucleotide sequence ID" value="NZ_LT598928.1"/>
</dbReference>
<dbReference type="CDD" id="cd17933">
    <property type="entry name" value="DEXSc_RecD-like"/>
    <property type="match status" value="1"/>
</dbReference>
<dbReference type="SUPFAM" id="SSF47781">
    <property type="entry name" value="RuvA domain 2-like"/>
    <property type="match status" value="1"/>
</dbReference>
<keyword evidence="4" id="KW-0378">Hydrolase</keyword>
<organism evidence="4">
    <name type="scientific">uncultured Desulfovibrio sp</name>
    <dbReference type="NCBI Taxonomy" id="167968"/>
    <lineage>
        <taxon>Bacteria</taxon>
        <taxon>Pseudomonadati</taxon>
        <taxon>Thermodesulfobacteriota</taxon>
        <taxon>Desulfovibrionia</taxon>
        <taxon>Desulfovibrionales</taxon>
        <taxon>Desulfovibrionaceae</taxon>
        <taxon>Desulfovibrio</taxon>
        <taxon>environmental samples</taxon>
    </lineage>
</organism>
<keyword evidence="4" id="KW-0347">Helicase</keyword>
<dbReference type="Pfam" id="PF14520">
    <property type="entry name" value="HHH_5"/>
    <property type="match status" value="1"/>
</dbReference>
<feature type="domain" description="AAA+ ATPase" evidence="3">
    <location>
        <begin position="362"/>
        <end position="503"/>
    </location>
</feature>
<dbReference type="InterPro" id="IPR029493">
    <property type="entry name" value="RecD2-like_HHH"/>
</dbReference>
<evidence type="ECO:0000256" key="1">
    <source>
        <dbReference type="ARBA" id="ARBA00022741"/>
    </source>
</evidence>